<dbReference type="Proteomes" id="UP001320702">
    <property type="component" value="Unassembled WGS sequence"/>
</dbReference>
<feature type="transmembrane region" description="Helical" evidence="2">
    <location>
        <begin position="206"/>
        <end position="228"/>
    </location>
</feature>
<keyword evidence="2" id="KW-0812">Transmembrane</keyword>
<proteinExistence type="predicted"/>
<evidence type="ECO:0000256" key="1">
    <source>
        <dbReference type="SAM" id="MobiDB-lite"/>
    </source>
</evidence>
<comment type="caution">
    <text evidence="3">The sequence shown here is derived from an EMBL/GenBank/DDBJ whole genome shotgun (WGS) entry which is preliminary data.</text>
</comment>
<protein>
    <submittedName>
        <fullName evidence="3">PepSY domain-containing protein</fullName>
    </submittedName>
</protein>
<dbReference type="PANTHER" id="PTHR34219">
    <property type="entry name" value="IRON-REGULATED INNER MEMBRANE PROTEIN-RELATED"/>
    <property type="match status" value="1"/>
</dbReference>
<sequence>MTYETSAPQSAAATTGGAASAADPGRATRLYRAAWRWHFYAGVFVIPFFLILAVTGMMMLWIAWIDGRDGERTAVVPQGAPVAVSVQADAAVATVPGGQLVQYVAPRSPDLAAIFRVDDADGAAQMVVVDPYRAAVLEQFPRRSGWYDWADQMHGGLRLGVMGDRVVETAASLGIVLLATGLYLWWPRDGWAARAFVPRLQAKGRAFWKSLHGTVGIWISVFLLFFLISGLSWSGVWGEKLVQAWSSFPPGKYGDIPLSEDVHATMNHGPKEVPWALEQTPMPASGSEAGQAGVTGAVDIDGVDALARRIGYEGRYQLNLPQGDTGVWTLSRDSMSTDSVDPTSDRVVHVDQFSGKVLADIRFADYSLMGKAMAVGIALHMGTLGLWSVLANTAFCLSVIFLCVSGVAMWWKRRPAGQLRLAAPPMPADMPLWQGAVAVGLVVSLAFPMAGITLAAVLLVDWLILSRVPALKRAFA</sequence>
<feature type="transmembrane region" description="Helical" evidence="2">
    <location>
        <begin position="431"/>
        <end position="464"/>
    </location>
</feature>
<evidence type="ECO:0000313" key="4">
    <source>
        <dbReference type="Proteomes" id="UP001320702"/>
    </source>
</evidence>
<dbReference type="EMBL" id="JANAVZ010000004">
    <property type="protein sequence ID" value="MCT4332903.1"/>
    <property type="molecule type" value="Genomic_DNA"/>
</dbReference>
<dbReference type="PANTHER" id="PTHR34219:SF1">
    <property type="entry name" value="PEPSY DOMAIN-CONTAINING PROTEIN"/>
    <property type="match status" value="1"/>
</dbReference>
<evidence type="ECO:0000313" key="3">
    <source>
        <dbReference type="EMBL" id="MCT4332903.1"/>
    </source>
</evidence>
<keyword evidence="4" id="KW-1185">Reference proteome</keyword>
<gene>
    <name evidence="3" type="ORF">MU516_08475</name>
</gene>
<evidence type="ECO:0000256" key="2">
    <source>
        <dbReference type="SAM" id="Phobius"/>
    </source>
</evidence>
<feature type="compositionally biased region" description="Low complexity" evidence="1">
    <location>
        <begin position="10"/>
        <end position="22"/>
    </location>
</feature>
<dbReference type="RefSeq" id="WP_260277011.1">
    <property type="nucleotide sequence ID" value="NZ_JANAVZ010000004.1"/>
</dbReference>
<feature type="region of interest" description="Disordered" evidence="1">
    <location>
        <begin position="1"/>
        <end position="22"/>
    </location>
</feature>
<feature type="transmembrane region" description="Helical" evidence="2">
    <location>
        <begin position="166"/>
        <end position="186"/>
    </location>
</feature>
<feature type="transmembrane region" description="Helical" evidence="2">
    <location>
        <begin position="389"/>
        <end position="411"/>
    </location>
</feature>
<dbReference type="Pfam" id="PF03929">
    <property type="entry name" value="PepSY_TM"/>
    <property type="match status" value="1"/>
</dbReference>
<keyword evidence="2" id="KW-1133">Transmembrane helix</keyword>
<dbReference type="InterPro" id="IPR005625">
    <property type="entry name" value="PepSY-ass_TM"/>
</dbReference>
<name>A0ABT2K8Q1_9RHOB</name>
<keyword evidence="2" id="KW-0472">Membrane</keyword>
<reference evidence="3 4" key="1">
    <citation type="submission" date="2022-04" db="EMBL/GenBank/DDBJ databases">
        <title>Paracoccus sp. YLB-12 draft genome sequence.</title>
        <authorList>
            <person name="Yu L."/>
        </authorList>
    </citation>
    <scope>NUCLEOTIDE SEQUENCE [LARGE SCALE GENOMIC DNA]</scope>
    <source>
        <strain evidence="3 4">YLB-12</strain>
    </source>
</reference>
<organism evidence="3 4">
    <name type="scientific">Paracoccus maritimus</name>
    <dbReference type="NCBI Taxonomy" id="2933292"/>
    <lineage>
        <taxon>Bacteria</taxon>
        <taxon>Pseudomonadati</taxon>
        <taxon>Pseudomonadota</taxon>
        <taxon>Alphaproteobacteria</taxon>
        <taxon>Rhodobacterales</taxon>
        <taxon>Paracoccaceae</taxon>
        <taxon>Paracoccus</taxon>
    </lineage>
</organism>
<accession>A0ABT2K8Q1</accession>
<feature type="transmembrane region" description="Helical" evidence="2">
    <location>
        <begin position="39"/>
        <end position="64"/>
    </location>
</feature>